<evidence type="ECO:0000259" key="2">
    <source>
        <dbReference type="Pfam" id="PF07282"/>
    </source>
</evidence>
<dbReference type="EMBL" id="VKDB01000034">
    <property type="protein sequence ID" value="TSA79973.1"/>
    <property type="molecule type" value="Genomic_DNA"/>
</dbReference>
<dbReference type="GO" id="GO:0003677">
    <property type="term" value="F:DNA binding"/>
    <property type="evidence" value="ECO:0007669"/>
    <property type="project" value="UniProtKB-KW"/>
</dbReference>
<comment type="caution">
    <text evidence="3">The sequence shown here is derived from an EMBL/GenBank/DDBJ whole genome shotgun (WGS) entry which is preliminary data.</text>
</comment>
<evidence type="ECO:0000313" key="4">
    <source>
        <dbReference type="Proteomes" id="UP000316092"/>
    </source>
</evidence>
<reference evidence="3 4" key="1">
    <citation type="submission" date="2019-07" db="EMBL/GenBank/DDBJ databases">
        <title>Deinococcus detaillus sp. nov., isolated from humus soil in Antarctica.</title>
        <authorList>
            <person name="Zhang K."/>
        </authorList>
    </citation>
    <scope>NUCLEOTIDE SEQUENCE [LARGE SCALE GENOMIC DNA]</scope>
    <source>
        <strain evidence="3 4">H1</strain>
    </source>
</reference>
<keyword evidence="4" id="KW-1185">Reference proteome</keyword>
<protein>
    <submittedName>
        <fullName evidence="3">Transposase</fullName>
    </submittedName>
</protein>
<dbReference type="InterPro" id="IPR010095">
    <property type="entry name" value="Cas12f1-like_TNB"/>
</dbReference>
<dbReference type="Proteomes" id="UP000316092">
    <property type="component" value="Unassembled WGS sequence"/>
</dbReference>
<proteinExistence type="predicted"/>
<feature type="domain" description="Cas12f1-like TNB" evidence="2">
    <location>
        <begin position="279"/>
        <end position="334"/>
    </location>
</feature>
<dbReference type="OrthoDB" id="61902at2"/>
<gene>
    <name evidence="3" type="ORF">FNU79_17185</name>
</gene>
<name>A0A553UIF5_9DEIO</name>
<keyword evidence="1" id="KW-0238">DNA-binding</keyword>
<accession>A0A553UIF5</accession>
<dbReference type="AlphaFoldDB" id="A0A553UIF5"/>
<evidence type="ECO:0000256" key="1">
    <source>
        <dbReference type="ARBA" id="ARBA00023125"/>
    </source>
</evidence>
<sequence length="346" mass="37792">MYNKKNSNSNINTYNVRVLRPGYADIGQAMEQNQFKRAEGYRSGGGQGQLWQLAGGQATDQAALDDRSFAMGQTVIQANIHQLPGEAFAALVTGSHGQFERQRDISRLLTLVGMGAGAVVGAAAQTPADALSRLSLPSCVWKPSETRLIQQGHDWLLSLCFETAGGWTPQGRRAAAGVDIGLQPLATAVIGDRFLATQGPDENQVRQMNGFRPDVVEVVESLLAGQGLDLLTDELIRSAGYVAVEALTFSGLREKDSFKRFVSRARASAVVDWHQCWLPQQLRNAGIPFTRVDPRYTSQQCQCGSRMTERDGSHMHCYACGWEGDAHRNAALNICRLGQSRLRRAS</sequence>
<dbReference type="Pfam" id="PF07282">
    <property type="entry name" value="Cas12f1-like_TNB"/>
    <property type="match status" value="1"/>
</dbReference>
<organism evidence="3 4">
    <name type="scientific">Deinococcus detaillensis</name>
    <dbReference type="NCBI Taxonomy" id="2592048"/>
    <lineage>
        <taxon>Bacteria</taxon>
        <taxon>Thermotogati</taxon>
        <taxon>Deinococcota</taxon>
        <taxon>Deinococci</taxon>
        <taxon>Deinococcales</taxon>
        <taxon>Deinococcaceae</taxon>
        <taxon>Deinococcus</taxon>
    </lineage>
</organism>
<evidence type="ECO:0000313" key="3">
    <source>
        <dbReference type="EMBL" id="TSA79973.1"/>
    </source>
</evidence>
<dbReference type="RefSeq" id="WP_143722021.1">
    <property type="nucleotide sequence ID" value="NZ_VKDB01000034.1"/>
</dbReference>